<feature type="binding site" description="axial binding residue" evidence="6">
    <location>
        <position position="424"/>
    </location>
    <ligand>
        <name>heme</name>
        <dbReference type="ChEBI" id="CHEBI:30413"/>
    </ligand>
    <ligandPart>
        <name>Fe</name>
        <dbReference type="ChEBI" id="CHEBI:18248"/>
    </ligandPart>
</feature>
<feature type="signal peptide" evidence="8">
    <location>
        <begin position="1"/>
        <end position="29"/>
    </location>
</feature>
<dbReference type="OrthoDB" id="1372046at2759"/>
<dbReference type="PANTHER" id="PTHR24286">
    <property type="entry name" value="CYTOCHROME P450 26"/>
    <property type="match status" value="1"/>
</dbReference>
<comment type="caution">
    <text evidence="9">The sequence shown here is derived from an EMBL/GenBank/DDBJ whole genome shotgun (WGS) entry which is preliminary data.</text>
</comment>
<keyword evidence="6 7" id="KW-0349">Heme</keyword>
<dbReference type="PANTHER" id="PTHR24286:SF88">
    <property type="entry name" value="BETA-AMYRIN 28-OXIDASE-LIKE"/>
    <property type="match status" value="1"/>
</dbReference>
<keyword evidence="4 7" id="KW-0560">Oxidoreductase</keyword>
<evidence type="ECO:0000256" key="6">
    <source>
        <dbReference type="PIRSR" id="PIRSR602401-1"/>
    </source>
</evidence>
<evidence type="ECO:0000256" key="8">
    <source>
        <dbReference type="SAM" id="SignalP"/>
    </source>
</evidence>
<organism evidence="9 10">
    <name type="scientific">Tetracentron sinense</name>
    <name type="common">Spur-leaf</name>
    <dbReference type="NCBI Taxonomy" id="13715"/>
    <lineage>
        <taxon>Eukaryota</taxon>
        <taxon>Viridiplantae</taxon>
        <taxon>Streptophyta</taxon>
        <taxon>Embryophyta</taxon>
        <taxon>Tracheophyta</taxon>
        <taxon>Spermatophyta</taxon>
        <taxon>Magnoliopsida</taxon>
        <taxon>Trochodendrales</taxon>
        <taxon>Trochodendraceae</taxon>
        <taxon>Tetracentron</taxon>
    </lineage>
</organism>
<dbReference type="GO" id="GO:0016125">
    <property type="term" value="P:sterol metabolic process"/>
    <property type="evidence" value="ECO:0007669"/>
    <property type="project" value="TreeGrafter"/>
</dbReference>
<keyword evidence="5 6" id="KW-0408">Iron</keyword>
<evidence type="ECO:0000313" key="9">
    <source>
        <dbReference type="EMBL" id="KAF8365033.1"/>
    </source>
</evidence>
<evidence type="ECO:0000256" key="4">
    <source>
        <dbReference type="ARBA" id="ARBA00023002"/>
    </source>
</evidence>
<evidence type="ECO:0000256" key="7">
    <source>
        <dbReference type="RuleBase" id="RU000461"/>
    </source>
</evidence>
<dbReference type="PROSITE" id="PS00086">
    <property type="entry name" value="CYTOCHROME_P450"/>
    <property type="match status" value="1"/>
</dbReference>
<reference evidence="9 10" key="1">
    <citation type="submission" date="2020-04" db="EMBL/GenBank/DDBJ databases">
        <title>Plant Genome Project.</title>
        <authorList>
            <person name="Zhang R.-G."/>
        </authorList>
    </citation>
    <scope>NUCLEOTIDE SEQUENCE [LARGE SCALE GENOMIC DNA]</scope>
    <source>
        <strain evidence="9">YNK0</strain>
        <tissue evidence="9">Leaf</tissue>
    </source>
</reference>
<dbReference type="CDD" id="cd11043">
    <property type="entry name" value="CYP90-like"/>
    <property type="match status" value="1"/>
</dbReference>
<evidence type="ECO:0000256" key="2">
    <source>
        <dbReference type="ARBA" id="ARBA00010617"/>
    </source>
</evidence>
<evidence type="ECO:0000313" key="10">
    <source>
        <dbReference type="Proteomes" id="UP000655225"/>
    </source>
</evidence>
<dbReference type="GO" id="GO:0016705">
    <property type="term" value="F:oxidoreductase activity, acting on paired donors, with incorporation or reduction of molecular oxygen"/>
    <property type="evidence" value="ECO:0007669"/>
    <property type="project" value="InterPro"/>
</dbReference>
<evidence type="ECO:0008006" key="11">
    <source>
        <dbReference type="Google" id="ProtNLM"/>
    </source>
</evidence>
<evidence type="ECO:0000256" key="3">
    <source>
        <dbReference type="ARBA" id="ARBA00022723"/>
    </source>
</evidence>
<comment type="similarity">
    <text evidence="2 7">Belongs to the cytochrome P450 family.</text>
</comment>
<keyword evidence="8" id="KW-0732">Signal</keyword>
<sequence length="475" mass="53800">MEFSLALSLSLNFLSLALIIYAYKRKTNGATNLPPGSLGWPFIGETLEFLYEKSEKFVNDRMRNYSPNIFKTNILGEKTAVICGPAGNKFLFLNEQKLVTAWRLHSMQKLFRSYQAATATSPISDSREAETKIVRSPGFLKPEALVQYLGKMDLITQHHLQMYWVGKEEVKVYPLAKKFTLTLASCFFLGLDIPERVAKLVNKFDDITFGQHSVPLNLPGTAFYRASKAARAIRKELELIIKEKKAAMSIGAEMQDILSHMIMFSDPTGRLMPETEIADKIMGLLVAGYSAVATALTFLMKYVGERPDVYEKILSEQSEIIASKKSGELLEWDDMQRMKYSWNAACEGMRLTPPLQGTFREAITDITYAGFTIPKGWKIYWTVSTTNKNPEYFPDPEKFDPLRYEGNGPTPFTYVPFGGGPRMCPGKEYARLAILTFLHNVVKKFKWKVVFPNEKIIGHMTPTPARGLPIHLRPH</sequence>
<dbReference type="InterPro" id="IPR017972">
    <property type="entry name" value="Cyt_P450_CS"/>
</dbReference>
<dbReference type="Gene3D" id="1.10.630.10">
    <property type="entry name" value="Cytochrome P450"/>
    <property type="match status" value="1"/>
</dbReference>
<evidence type="ECO:0000256" key="5">
    <source>
        <dbReference type="ARBA" id="ARBA00023004"/>
    </source>
</evidence>
<dbReference type="InterPro" id="IPR036396">
    <property type="entry name" value="Cyt_P450_sf"/>
</dbReference>
<proteinExistence type="inferred from homology"/>
<keyword evidence="10" id="KW-1185">Reference proteome</keyword>
<feature type="chain" id="PRO_5032946035" description="Cytochrome P450" evidence="8">
    <location>
        <begin position="30"/>
        <end position="475"/>
    </location>
</feature>
<dbReference type="GO" id="GO:0004497">
    <property type="term" value="F:monooxygenase activity"/>
    <property type="evidence" value="ECO:0007669"/>
    <property type="project" value="UniProtKB-KW"/>
</dbReference>
<evidence type="ECO:0000256" key="1">
    <source>
        <dbReference type="ARBA" id="ARBA00001971"/>
    </source>
</evidence>
<keyword evidence="7" id="KW-0503">Monooxygenase</keyword>
<dbReference type="GO" id="GO:0005506">
    <property type="term" value="F:iron ion binding"/>
    <property type="evidence" value="ECO:0007669"/>
    <property type="project" value="InterPro"/>
</dbReference>
<dbReference type="SUPFAM" id="SSF48264">
    <property type="entry name" value="Cytochrome P450"/>
    <property type="match status" value="1"/>
</dbReference>
<dbReference type="AlphaFoldDB" id="A0A834Y8D1"/>
<accession>A0A834Y8D1</accession>
<dbReference type="EMBL" id="JABCRI010001066">
    <property type="protein sequence ID" value="KAF8365033.1"/>
    <property type="molecule type" value="Genomic_DNA"/>
</dbReference>
<name>A0A834Y8D1_TETSI</name>
<dbReference type="InterPro" id="IPR001128">
    <property type="entry name" value="Cyt_P450"/>
</dbReference>
<dbReference type="FunFam" id="1.10.630.10:FF:000022">
    <property type="entry name" value="Taxadiene 5-alpha hydroxylase"/>
    <property type="match status" value="1"/>
</dbReference>
<gene>
    <name evidence="9" type="ORF">HHK36_032964</name>
</gene>
<keyword evidence="3 6" id="KW-0479">Metal-binding</keyword>
<dbReference type="Proteomes" id="UP000655225">
    <property type="component" value="Unassembled WGS sequence"/>
</dbReference>
<dbReference type="PRINTS" id="PR00463">
    <property type="entry name" value="EP450I"/>
</dbReference>
<dbReference type="InterPro" id="IPR002401">
    <property type="entry name" value="Cyt_P450_E_grp-I"/>
</dbReference>
<comment type="cofactor">
    <cofactor evidence="1 6">
        <name>heme</name>
        <dbReference type="ChEBI" id="CHEBI:30413"/>
    </cofactor>
</comment>
<dbReference type="Pfam" id="PF00067">
    <property type="entry name" value="p450"/>
    <property type="match status" value="1"/>
</dbReference>
<protein>
    <recommendedName>
        <fullName evidence="11">Cytochrome P450</fullName>
    </recommendedName>
</protein>
<dbReference type="GO" id="GO:0020037">
    <property type="term" value="F:heme binding"/>
    <property type="evidence" value="ECO:0007669"/>
    <property type="project" value="InterPro"/>
</dbReference>